<feature type="non-terminal residue" evidence="1">
    <location>
        <position position="1"/>
    </location>
</feature>
<organism evidence="1 2">
    <name type="scientific">Cichlidogyrus casuarinus</name>
    <dbReference type="NCBI Taxonomy" id="1844966"/>
    <lineage>
        <taxon>Eukaryota</taxon>
        <taxon>Metazoa</taxon>
        <taxon>Spiralia</taxon>
        <taxon>Lophotrochozoa</taxon>
        <taxon>Platyhelminthes</taxon>
        <taxon>Monogenea</taxon>
        <taxon>Monopisthocotylea</taxon>
        <taxon>Dactylogyridea</taxon>
        <taxon>Ancyrocephalidae</taxon>
        <taxon>Cichlidogyrus</taxon>
    </lineage>
</organism>
<comment type="caution">
    <text evidence="1">The sequence shown here is derived from an EMBL/GenBank/DDBJ whole genome shotgun (WGS) entry which is preliminary data.</text>
</comment>
<dbReference type="Proteomes" id="UP001626550">
    <property type="component" value="Unassembled WGS sequence"/>
</dbReference>
<evidence type="ECO:0000313" key="1">
    <source>
        <dbReference type="EMBL" id="KAL3307449.1"/>
    </source>
</evidence>
<dbReference type="EMBL" id="JBJKFK010007324">
    <property type="protein sequence ID" value="KAL3307449.1"/>
    <property type="molecule type" value="Genomic_DNA"/>
</dbReference>
<gene>
    <name evidence="1" type="ORF">Ciccas_014035</name>
</gene>
<evidence type="ECO:0000313" key="2">
    <source>
        <dbReference type="Proteomes" id="UP001626550"/>
    </source>
</evidence>
<name>A0ABD2PJT2_9PLAT</name>
<protein>
    <submittedName>
        <fullName evidence="1">Uncharacterized protein</fullName>
    </submittedName>
</protein>
<accession>A0ABD2PJT2</accession>
<feature type="non-terminal residue" evidence="1">
    <location>
        <position position="51"/>
    </location>
</feature>
<dbReference type="AlphaFoldDB" id="A0ABD2PJT2"/>
<reference evidence="1 2" key="1">
    <citation type="submission" date="2024-11" db="EMBL/GenBank/DDBJ databases">
        <title>Adaptive evolution of stress response genes in parasites aligns with host niche diversity.</title>
        <authorList>
            <person name="Hahn C."/>
            <person name="Resl P."/>
        </authorList>
    </citation>
    <scope>NUCLEOTIDE SEQUENCE [LARGE SCALE GENOMIC DNA]</scope>
    <source>
        <strain evidence="1">EGGRZ-B1_66</strain>
        <tissue evidence="1">Body</tissue>
    </source>
</reference>
<proteinExistence type="predicted"/>
<keyword evidence="2" id="KW-1185">Reference proteome</keyword>
<sequence>IDCGIATKRSDTTKIALVSGHENVALHSPVQAPTVSDEEVVTSLGISSVPK</sequence>